<keyword evidence="9" id="KW-1185">Reference proteome</keyword>
<dbReference type="SUPFAM" id="SSF117281">
    <property type="entry name" value="Kelch motif"/>
    <property type="match status" value="1"/>
</dbReference>
<dbReference type="RefSeq" id="XP_025346626.1">
    <property type="nucleotide sequence ID" value="XM_025490415.1"/>
</dbReference>
<feature type="compositionally biased region" description="Low complexity" evidence="7">
    <location>
        <begin position="1"/>
        <end position="13"/>
    </location>
</feature>
<dbReference type="GO" id="GO:0051285">
    <property type="term" value="C:cell cortex of cell tip"/>
    <property type="evidence" value="ECO:0007669"/>
    <property type="project" value="TreeGrafter"/>
</dbReference>
<feature type="region of interest" description="Disordered" evidence="7">
    <location>
        <begin position="1232"/>
        <end position="1268"/>
    </location>
</feature>
<accession>A0A316U286</accession>
<dbReference type="GO" id="GO:0061245">
    <property type="term" value="P:establishment or maintenance of bipolar cell polarity"/>
    <property type="evidence" value="ECO:0007669"/>
    <property type="project" value="TreeGrafter"/>
</dbReference>
<feature type="compositionally biased region" description="Basic and acidic residues" evidence="7">
    <location>
        <begin position="1064"/>
        <end position="1093"/>
    </location>
</feature>
<keyword evidence="2" id="KW-0880">Kelch repeat</keyword>
<dbReference type="PANTHER" id="PTHR23244">
    <property type="entry name" value="KELCH REPEAT DOMAIN"/>
    <property type="match status" value="1"/>
</dbReference>
<feature type="non-terminal residue" evidence="8">
    <location>
        <position position="1268"/>
    </location>
</feature>
<feature type="compositionally biased region" description="Polar residues" evidence="7">
    <location>
        <begin position="493"/>
        <end position="503"/>
    </location>
</feature>
<feature type="coiled-coil region" evidence="6">
    <location>
        <begin position="953"/>
        <end position="1001"/>
    </location>
</feature>
<feature type="region of interest" description="Disordered" evidence="7">
    <location>
        <begin position="398"/>
        <end position="440"/>
    </location>
</feature>
<evidence type="ECO:0000313" key="8">
    <source>
        <dbReference type="EMBL" id="PWN19466.1"/>
    </source>
</evidence>
<evidence type="ECO:0000256" key="1">
    <source>
        <dbReference type="ARBA" id="ARBA00004496"/>
    </source>
</evidence>
<gene>
    <name evidence="8" type="ORF">BCV69DRAFT_251136</name>
</gene>
<feature type="region of interest" description="Disordered" evidence="7">
    <location>
        <begin position="609"/>
        <end position="630"/>
    </location>
</feature>
<dbReference type="EMBL" id="KZ819331">
    <property type="protein sequence ID" value="PWN19466.1"/>
    <property type="molecule type" value="Genomic_DNA"/>
</dbReference>
<keyword evidence="4" id="KW-0677">Repeat</keyword>
<evidence type="ECO:0000256" key="6">
    <source>
        <dbReference type="SAM" id="Coils"/>
    </source>
</evidence>
<feature type="compositionally biased region" description="Polar residues" evidence="7">
    <location>
        <begin position="547"/>
        <end position="557"/>
    </location>
</feature>
<sequence length="1268" mass="138194">MQMQPQSSQQSQMASGTPPSSIPGSARTSSDRPRQAVVYPWSQRTLTLNPPRFLDESRQAPPGAVSPSPFPRYGHAGNQSASPSGEVFLFGGLVRESVKNDLYILHIDQVIHAPSRAPPGAPPGVTPGGGVSATLVQTSGEIPPPRVGHATVLVSNVLILWGGDTKIRAEDKQDEGLYLLNLGSREWTRVKAEGLNNGPVGRYGHVVSIVGSRFFVFGGQVDGTFLNDLWAFDLNSLKNTPTWELLKTNGDVPPRRTGHATVTYKEKIYIFGGTDGQYHYNDTWCYDVAANSWKELSCIGYIPVPREGHSVCLVDDVMYIFGGRGVDGRDLGDLASFKISNQRWYMFANMGPAPSGRSGHILSTFQSKLVVLGGESFAGGQSDDPHIVSVLDTVKIKYPPDNRGGRKTSLQGQSGAQPNSPQGAGPIQGIAPRGSIDTADRSISPTQRILQSSAAPNGIIARTQQPETTASSGPTATKGAAPALEPSHVLASPSRTAPSSEQQRIVRDQRTPGQQQQPVVNTMIPPAGQNANQRSVSSPVGSAPQPAAQSAVGQSPMYTGPRGQRSIENMRSVSGNGFQRGELEALRKRNAWMKAALLLAQKKGFVAPEEVEGPDGSSLDSRELESGVEGSDKERILRTLVSLKTQLSDAKATIAQQSQSESERVAEADRGRIAALQEAAFFRAKLHALEKGDVGEAAALDRERAAMSEKQLSEVLRESAEFERQIQSLREDVKLEQSLRQSAEERLSETAKRAMAAEGAQMRAYDELAMLQKRTYGQESQLRDHQEQVAQLTSLVAEHQSSHQQVRAQLDEANESLQTHSTALPALQAALAAAVARSSEHERLYTQHRDVAAQHQDTINQLRSALDSKTAEANAHSSRAADLEALANTHKNEADSHRSALTGGLTQLLDLQQQRSTRALPEAIPDHATERIQSLESEAETLRQLHFQSRTATDAANAALQDLRDRNLSLEKQHTGIRTELSAMRGQLAIALQEVTRLKDQSSAKDMDLRDLSRGLEAAQLRDNLLRRYIADRGAEVPGDEELSAQGNFADKRIRELEAEVDARTKEARDAEHRLREAASRVEELQRDADHGASSRGLSGAAGTSSSGANSEQLERRAVEAEQELERTTALHKERMAQLESDYQTAVQFVKGTEKMLRRMKDELTKLKTENASLQSELATARSGDGPVGESEAAKDIEALRTRLVDITKQAEETAAENRNLEKRLASLITDQKDFHDRSRLREDTQADSNSRRAAELESEVSRLRKEV</sequence>
<dbReference type="Gene3D" id="2.120.10.80">
    <property type="entry name" value="Kelch-type beta propeller"/>
    <property type="match status" value="2"/>
</dbReference>
<dbReference type="PANTHER" id="PTHR23244:SF456">
    <property type="entry name" value="MULTIPLE EPIDERMAL GROWTH FACTOR-LIKE DOMAINS PROTEIN 8"/>
    <property type="match status" value="1"/>
</dbReference>
<feature type="compositionally biased region" description="Low complexity" evidence="7">
    <location>
        <begin position="1094"/>
        <end position="1111"/>
    </location>
</feature>
<feature type="compositionally biased region" description="Polar residues" evidence="7">
    <location>
        <begin position="529"/>
        <end position="540"/>
    </location>
</feature>
<feature type="coiled-coil region" evidence="6">
    <location>
        <begin position="705"/>
        <end position="746"/>
    </location>
</feature>
<dbReference type="SUPFAM" id="SSF57997">
    <property type="entry name" value="Tropomyosin"/>
    <property type="match status" value="1"/>
</dbReference>
<comment type="subcellular location">
    <subcellularLocation>
        <location evidence="1">Cytoplasm</location>
    </subcellularLocation>
</comment>
<dbReference type="Proteomes" id="UP000245942">
    <property type="component" value="Unassembled WGS sequence"/>
</dbReference>
<evidence type="ECO:0000256" key="4">
    <source>
        <dbReference type="ARBA" id="ARBA00022737"/>
    </source>
</evidence>
<reference evidence="8 9" key="1">
    <citation type="journal article" date="2018" name="Mol. Biol. Evol.">
        <title>Broad Genomic Sampling Reveals a Smut Pathogenic Ancestry of the Fungal Clade Ustilaginomycotina.</title>
        <authorList>
            <person name="Kijpornyongpan T."/>
            <person name="Mondo S.J."/>
            <person name="Barry K."/>
            <person name="Sandor L."/>
            <person name="Lee J."/>
            <person name="Lipzen A."/>
            <person name="Pangilinan J."/>
            <person name="LaButti K."/>
            <person name="Hainaut M."/>
            <person name="Henrissat B."/>
            <person name="Grigoriev I.V."/>
            <person name="Spatafora J.W."/>
            <person name="Aime M.C."/>
        </authorList>
    </citation>
    <scope>NUCLEOTIDE SEQUENCE [LARGE SCALE GENOMIC DNA]</scope>
    <source>
        <strain evidence="8 9">MCA 4718</strain>
    </source>
</reference>
<evidence type="ECO:0000256" key="5">
    <source>
        <dbReference type="ARBA" id="ARBA00023054"/>
    </source>
</evidence>
<evidence type="ECO:0000256" key="2">
    <source>
        <dbReference type="ARBA" id="ARBA00022441"/>
    </source>
</evidence>
<feature type="region of interest" description="Disordered" evidence="7">
    <location>
        <begin position="1"/>
        <end position="81"/>
    </location>
</feature>
<dbReference type="OrthoDB" id="45365at2759"/>
<feature type="region of interest" description="Disordered" evidence="7">
    <location>
        <begin position="488"/>
        <end position="562"/>
    </location>
</feature>
<dbReference type="GeneID" id="37012149"/>
<evidence type="ECO:0000256" key="7">
    <source>
        <dbReference type="SAM" id="MobiDB-lite"/>
    </source>
</evidence>
<dbReference type="STRING" id="1684307.A0A316U286"/>
<feature type="region of interest" description="Disordered" evidence="7">
    <location>
        <begin position="1064"/>
        <end position="1123"/>
    </location>
</feature>
<name>A0A316U286_9BASI</name>
<proteinExistence type="predicted"/>
<dbReference type="InterPro" id="IPR015915">
    <property type="entry name" value="Kelch-typ_b-propeller"/>
</dbReference>
<protein>
    <recommendedName>
        <fullName evidence="10">Galactose oxidase</fullName>
    </recommendedName>
</protein>
<dbReference type="FunFam" id="2.120.10.80:FF:000049">
    <property type="entry name" value="Cell polarity protein (Tea1)"/>
    <property type="match status" value="1"/>
</dbReference>
<feature type="compositionally biased region" description="Basic and acidic residues" evidence="7">
    <location>
        <begin position="1113"/>
        <end position="1123"/>
    </location>
</feature>
<keyword evidence="5 6" id="KW-0175">Coiled coil</keyword>
<feature type="compositionally biased region" description="Polar residues" evidence="7">
    <location>
        <begin position="408"/>
        <end position="422"/>
    </location>
</feature>
<dbReference type="Pfam" id="PF24681">
    <property type="entry name" value="Kelch_KLHDC2_KLHL20_DRC7"/>
    <property type="match status" value="1"/>
</dbReference>
<evidence type="ECO:0008006" key="10">
    <source>
        <dbReference type="Google" id="ProtNLM"/>
    </source>
</evidence>
<feature type="compositionally biased region" description="Polar residues" evidence="7">
    <location>
        <begin position="511"/>
        <end position="520"/>
    </location>
</feature>
<evidence type="ECO:0000256" key="3">
    <source>
        <dbReference type="ARBA" id="ARBA00022490"/>
    </source>
</evidence>
<feature type="coiled-coil region" evidence="6">
    <location>
        <begin position="782"/>
        <end position="816"/>
    </location>
</feature>
<feature type="compositionally biased region" description="Polar residues" evidence="7">
    <location>
        <begin position="14"/>
        <end position="28"/>
    </location>
</feature>
<keyword evidence="3" id="KW-0963">Cytoplasm</keyword>
<feature type="compositionally biased region" description="Basic and acidic residues" evidence="7">
    <location>
        <begin position="620"/>
        <end position="630"/>
    </location>
</feature>
<dbReference type="AlphaFoldDB" id="A0A316U286"/>
<organism evidence="8 9">
    <name type="scientific">Pseudomicrostroma glucosiphilum</name>
    <dbReference type="NCBI Taxonomy" id="1684307"/>
    <lineage>
        <taxon>Eukaryota</taxon>
        <taxon>Fungi</taxon>
        <taxon>Dikarya</taxon>
        <taxon>Basidiomycota</taxon>
        <taxon>Ustilaginomycotina</taxon>
        <taxon>Exobasidiomycetes</taxon>
        <taxon>Microstromatales</taxon>
        <taxon>Microstromatales incertae sedis</taxon>
        <taxon>Pseudomicrostroma</taxon>
    </lineage>
</organism>
<evidence type="ECO:0000313" key="9">
    <source>
        <dbReference type="Proteomes" id="UP000245942"/>
    </source>
</evidence>